<dbReference type="CDD" id="cd03811">
    <property type="entry name" value="GT4_GT28_WabH-like"/>
    <property type="match status" value="1"/>
</dbReference>
<dbReference type="Pfam" id="PF00534">
    <property type="entry name" value="Glycos_transf_1"/>
    <property type="match status" value="1"/>
</dbReference>
<accession>A0A1G6PTH5</accession>
<feature type="domain" description="Glycosyltransferase subfamily 4-like N-terminal" evidence="2">
    <location>
        <begin position="13"/>
        <end position="165"/>
    </location>
</feature>
<dbReference type="PANTHER" id="PTHR12526">
    <property type="entry name" value="GLYCOSYLTRANSFERASE"/>
    <property type="match status" value="1"/>
</dbReference>
<dbReference type="Proteomes" id="UP000199060">
    <property type="component" value="Unassembled WGS sequence"/>
</dbReference>
<gene>
    <name evidence="3" type="ORF">SAMN04488104_10078</name>
</gene>
<dbReference type="Gene3D" id="3.40.50.2000">
    <property type="entry name" value="Glycogen Phosphorylase B"/>
    <property type="match status" value="2"/>
</dbReference>
<dbReference type="OrthoDB" id="9811239at2"/>
<dbReference type="GO" id="GO:0016757">
    <property type="term" value="F:glycosyltransferase activity"/>
    <property type="evidence" value="ECO:0007669"/>
    <property type="project" value="InterPro"/>
</dbReference>
<dbReference type="PANTHER" id="PTHR12526:SF630">
    <property type="entry name" value="GLYCOSYLTRANSFERASE"/>
    <property type="match status" value="1"/>
</dbReference>
<sequence>MKVLRIVSEMDFGGVEQVGLNSLPALNNEVFLHILVLKRGGRASQRLKEIGISLKILGINSKIPNFKLIYLIWKEIQYFQPDVVHCQGAEANFHGIIGSYIAKVPIRIAEEIGIPNHHSYWKYLFREVYRKATKVICVAERVKIKLLELKEVPKSKITVIYNPISKNLVVEKSKNKIKELRMVTVSRLVTIKNLSSVISCFSKLSYNNNLLKLWILGEGPEKESLEKKTHDLGLNENIIFWGFQSNPMNFMKEADIFLLPSYSEGSPVALAEAMAVGLPSIVTKVGGAAEILGNSESGILIDPLNLAEIQFAMQQLIDLSPEERQAMGERAKKEAQRFSVENYIQRLMEIYIGA</sequence>
<evidence type="ECO:0000259" key="1">
    <source>
        <dbReference type="Pfam" id="PF00534"/>
    </source>
</evidence>
<dbReference type="AlphaFoldDB" id="A0A1G6PTH5"/>
<dbReference type="SUPFAM" id="SSF53756">
    <property type="entry name" value="UDP-Glycosyltransferase/glycogen phosphorylase"/>
    <property type="match status" value="1"/>
</dbReference>
<dbReference type="Pfam" id="PF13439">
    <property type="entry name" value="Glyco_transf_4"/>
    <property type="match status" value="1"/>
</dbReference>
<feature type="domain" description="Glycosyl transferase family 1" evidence="1">
    <location>
        <begin position="172"/>
        <end position="333"/>
    </location>
</feature>
<reference evidence="4" key="1">
    <citation type="submission" date="2016-10" db="EMBL/GenBank/DDBJ databases">
        <authorList>
            <person name="Varghese N."/>
            <person name="Submissions S."/>
        </authorList>
    </citation>
    <scope>NUCLEOTIDE SEQUENCE [LARGE SCALE GENOMIC DNA]</scope>
    <source>
        <strain evidence="4">DSM 23095</strain>
    </source>
</reference>
<evidence type="ECO:0000259" key="2">
    <source>
        <dbReference type="Pfam" id="PF13439"/>
    </source>
</evidence>
<proteinExistence type="predicted"/>
<keyword evidence="3" id="KW-0808">Transferase</keyword>
<dbReference type="EMBL" id="FNAC01000007">
    <property type="protein sequence ID" value="SDC82675.1"/>
    <property type="molecule type" value="Genomic_DNA"/>
</dbReference>
<evidence type="ECO:0000313" key="3">
    <source>
        <dbReference type="EMBL" id="SDC82675.1"/>
    </source>
</evidence>
<evidence type="ECO:0000313" key="4">
    <source>
        <dbReference type="Proteomes" id="UP000199060"/>
    </source>
</evidence>
<dbReference type="RefSeq" id="WP_087938332.1">
    <property type="nucleotide sequence ID" value="NZ_FNAC01000007.1"/>
</dbReference>
<dbReference type="InterPro" id="IPR028098">
    <property type="entry name" value="Glyco_trans_4-like_N"/>
</dbReference>
<keyword evidence="4" id="KW-1185">Reference proteome</keyword>
<name>A0A1G6PTH5_9BACT</name>
<dbReference type="InterPro" id="IPR001296">
    <property type="entry name" value="Glyco_trans_1"/>
</dbReference>
<dbReference type="STRING" id="686796.SAMN04488104_10078"/>
<protein>
    <submittedName>
        <fullName evidence="3">Glycosyltransferase involved in cell wall bisynthesis</fullName>
    </submittedName>
</protein>
<organism evidence="3 4">
    <name type="scientific">Algoriphagus faecimaris</name>
    <dbReference type="NCBI Taxonomy" id="686796"/>
    <lineage>
        <taxon>Bacteria</taxon>
        <taxon>Pseudomonadati</taxon>
        <taxon>Bacteroidota</taxon>
        <taxon>Cytophagia</taxon>
        <taxon>Cytophagales</taxon>
        <taxon>Cyclobacteriaceae</taxon>
        <taxon>Algoriphagus</taxon>
    </lineage>
</organism>